<feature type="compositionally biased region" description="Polar residues" evidence="1">
    <location>
        <begin position="29"/>
        <end position="43"/>
    </location>
</feature>
<accession>A0ABT0R7X7</accession>
<keyword evidence="3" id="KW-1185">Reference proteome</keyword>
<protein>
    <recommendedName>
        <fullName evidence="4">Large polyvalent protein associated domain-containing protein</fullName>
    </recommendedName>
</protein>
<evidence type="ECO:0000313" key="3">
    <source>
        <dbReference type="Proteomes" id="UP001202031"/>
    </source>
</evidence>
<name>A0ABT0R7X7_9BACT</name>
<dbReference type="RefSeq" id="WP_215833359.1">
    <property type="nucleotide sequence ID" value="NZ_CP072027.1"/>
</dbReference>
<evidence type="ECO:0000313" key="2">
    <source>
        <dbReference type="EMBL" id="MCL6657022.1"/>
    </source>
</evidence>
<gene>
    <name evidence="2" type="ORF">M8N44_06770</name>
</gene>
<dbReference type="GeneID" id="84023557"/>
<feature type="region of interest" description="Disordered" evidence="1">
    <location>
        <begin position="29"/>
        <end position="50"/>
    </location>
</feature>
<feature type="region of interest" description="Disordered" evidence="1">
    <location>
        <begin position="1032"/>
        <end position="1064"/>
    </location>
</feature>
<feature type="region of interest" description="Disordered" evidence="1">
    <location>
        <begin position="1568"/>
        <end position="1600"/>
    </location>
</feature>
<evidence type="ECO:0000256" key="1">
    <source>
        <dbReference type="SAM" id="MobiDB-lite"/>
    </source>
</evidence>
<dbReference type="Proteomes" id="UP001202031">
    <property type="component" value="Unassembled WGS sequence"/>
</dbReference>
<comment type="caution">
    <text evidence="2">The sequence shown here is derived from an EMBL/GenBank/DDBJ whole genome shotgun (WGS) entry which is preliminary data.</text>
</comment>
<proteinExistence type="predicted"/>
<dbReference type="EMBL" id="JAMGSI010000001">
    <property type="protein sequence ID" value="MCL6657022.1"/>
    <property type="molecule type" value="Genomic_DNA"/>
</dbReference>
<sequence length="3200" mass="352182">MFETDFFPLAQDAKHSNLLPDSLDHLQENTASPSLQDWGQAPSSRKLPEFRPDESRLKVFSALALGDDADDESKRLVKAEGYQAPATPDEEACLGLDVCVSLFGLDQAADPYLYWARQGKEAPRFKDMGGAHRAVWQDFSERTRVEDAAYKERVKRVQQEQEEISRRMVDCVAGKEGNWDACPADLLKYAERPQEAADSIMRARRAYAFVERRGFEDVWRSDALDMADLLTVNVNGNEVLDQQALRLLMTAVDRKVQESQTDSTSFWRNLYGSFADTVRGVESLGIKTVQAVRDAPGMEGMENLYSNTVASALGMKGTFDGQRQLYDRYEQRRGALNTMQDIMHEFGQRMRGTSPDASWYVKAINGSGNITGQSLSYMAPGGWALAMAGDMGHAGNTAARNGDSLVDVTINGLRNTVEEKGFGVFSVFGRMGAINKLLTKTGTGTLARLAAKVPGRTFFAGTRTGKMLSAPAFAYVEEMGAEPLAGEVFEWTARKLSGMTGMEVKPKDFEVVGPVLQAMGDVEQSGGCALFVAAMAAGHAPRMKQEVAAFVTDAQQAQLAGYTKKHAEEMASFSTVEHKAALAQRYFETDILKDPEGAAERAQKAGAELADRQEARLYQMSGALDKVLEKAHIGRIRKLEGTDRYEVSLREGAVVNGVEMEEDRTVEMSEEQTDALVQVVLQGAYLNGVRMMQDAVLGNAVVSEAGKMDFIETLDMLSEEAPAEYRRAAAETGGMTVPGFMDVAARAQARIDAIVREEGVSLQEARSRTDAEVMGKVQLGSIADLAAAFERRLEQGVRSGEITRERSEEIRSGTTAASAAHRFTMAADPGSSLLLYAGGHARTANVMEDVQESALVHYMNLTGKDWQDLWEHLQAADAVLGRYGVSLGTYEGPAHDASDVVESFSSLSLSSSLADIENLPVPQWVKDTAEFALKNLEDSARIMRVGEQWNEFAATDEGKKFMEEHGGLADALKAVGVSTESVFRQARMDAAQGLDVEMVHADLASRRAPGDFTMTLGELEALEESMAQMDAAEDVEDTAEEEAGTDPVTGITGNPASPAPLVEDAGGALEGVGEEAEHDEEAGAGFRDHAFVRVAPDCVFAQVRVDSLALAPDVEQFKQGDHNERGAVKGRELQGRFREDAQPISVWRRRDGALHVITGRHRFDLAARDGVEFIPAYVYQEDETHDATWAKMHDVGQNMLDGQASALEVAFFVRNSGMSREEMEAQGYLRPGSANVMGWDIATLAGDEVFTRLKNGVITDNEAWKVCHLSGMEAGQMLAMQLREKGKSWDYVAAYVKEADRVAAEKSREGEAFDLFGNDTSWQEDCEKVARFTARGIALITERLSLLKKSRGISRRKDLAGRMGIRLETDADLNAAIHDLERAKGAWQSHDPALRLHDRALAWDGTSEVNPFEHVPVSGATFSVVAMDSSGSVLGPETFVTREDGSPDWFVVPRRKGQPAMPVRLLVGSDVGEHRGYGLTHILASRGFSFWQDRSPERYISSILTNVSELYEVAPGRELLVKGRQPSSWMLLQLDRKDGFYSIVSAYPVRQGKKPLGKKLPLAERQPANANSGTARLGPGSASKAALPSQSAGGGDVSSLPQGAKVVNVNEVECRFDDGAIVPATFSVVGSNAKTWIKYTNRAFEGRDDGKMRAEIDASQASLKTPEGFSFLSMFDEWSKGMGYRKNPVWRGRLEDVLNFDELYEAYPSLRKMYILAYKNRKDSARGYYDSEERSIAINLAHIGPIGTQLSTLLHEVQHAIQDIEGFARGSSLDESGSLDGYARSAGEIESRNVQRRILWDGERRESKPFNETLEYPGEAIVSFSIANAQEQGLFRDGHLEAGNAVITEPGVTFSITALHASPYSFRKFTTEEMGRGEGAQAYGWGLYFAEHQEVNKAYMNQFAQDVATWRFKDLEASNVDDMARGLRDRIKLPENISRVAMDSALDTVYAVLGDLSDARGDKKKIDAIKDKLREDIRVNENYTKNYPDTKNLNDAENVVCQFLVDHLDEIEVAAGSPSNYRVELNVDEGSLLGWEYMERDIEELLSSSPVEAVRYAVEYARNVAGARGEDVSGKGIYVALVDAFWDGGDDTKQDAKKEASLALLEAGIKGIKYADSLSRGKLQQTYNYVIFDENDIKITEFADESTGGAWKGYTDPEATFSLATEESIWVTLEREARKNRLEVLCSQTAKALETWRRVCASNKLKPGDGAEAFGKVMAVVASIYKTLPEGYRFGLYPYMKAAENLATRLEDGQTWLSDELKKETLMDDTSERMDAVIDKLLARTLEQADRYAIDQMRTEMVARIKAVQPTKKASGKFNKGKLSAEDYRHLHGIVAMMNTDQEAKEKRMLELEGVLSSNQSTEEERDAAELELKDWHTFGHLAGMGLEQTRACVRALALFITTGRTAWSARLDEERRRTKFKAEKIVEGLGQATPQGGRDAEEDAKASTKTKVAKYLKYGLQSYSQMLNGWRKIPALRALAHAEVTAIAEANVALRNMKHTRDREVTALVKRCFGVQRTRDVARVLSDFKKTGDSGVVLNPLVKVERTVRIAEAREWVGLSFEEREERRRAIKKEYNDRGLSDDKASVPEALIPEMRRQLAELDELVKAGDGRARRRKNITAKAEVVRPGRKGETLKVSRAQAMYAILLYEQAEYVETMRNEGIGEAEVARLREFVGAEGLAFGYGLRELMNRQGKLLARVYEEREGVPFPAVENYFRAVFRADHKLDTKASFGEQTNAVAGGAKYGMLIPRRKHNLHLAWNMDCEAVFQAASAEVENYICTADITSRWRGILADKEAAASLKEHMGRHGIDSLRHWLDVIDGAGVMEGGALLAGAQATSRFQSAKAVALLAWNVLTMIKQTSGLMHGMFAGEVGMGSFLLHLGQTMSMTGRMGVFEMMKTEAFRARSNDAQAELVSQLMGYASDQNYTGAIRFSMAGMRAIEKMDVWSNAVSMAALYNAKWAELEEAGRRTGSPMTEEEMHALCMQSVTRALELVAQPLTQSQKSMLGTSTSLFAKMACFMSSEVLNKVGMIVSHVSAGNWGQALALYGVMSVAEQTVIALWHALLDDEDEWEKNGGWFGAMLGAPVAMIGGVPMLGAAVEFGYKQATGQRIYVGTASGVIDYSAIHRAARNTWKTVTGDKKMTFADWAELILLDAKAAAYVAGAGTGSRNKAVDSVASWLLSVAGVANLSKPGFKLAE</sequence>
<reference evidence="2 3" key="1">
    <citation type="submission" date="2022-03" db="EMBL/GenBank/DDBJ databases">
        <title>Taxonomic description of new species and reclassification of some bacterial strains.</title>
        <authorList>
            <person name="Ndongo S."/>
        </authorList>
    </citation>
    <scope>NUCLEOTIDE SEQUENCE [LARGE SCALE GENOMIC DNA]</scope>
    <source>
        <strain evidence="2 3">Marseille-P6666</strain>
    </source>
</reference>
<evidence type="ECO:0008006" key="4">
    <source>
        <dbReference type="Google" id="ProtNLM"/>
    </source>
</evidence>
<feature type="compositionally biased region" description="Acidic residues" evidence="1">
    <location>
        <begin position="1032"/>
        <end position="1044"/>
    </location>
</feature>
<organism evidence="2 3">
    <name type="scientific">Akkermansia massiliensis</name>
    <dbReference type="NCBI Taxonomy" id="2927224"/>
    <lineage>
        <taxon>Bacteria</taxon>
        <taxon>Pseudomonadati</taxon>
        <taxon>Verrucomicrobiota</taxon>
        <taxon>Verrucomicrobiia</taxon>
        <taxon>Verrucomicrobiales</taxon>
        <taxon>Akkermansiaceae</taxon>
        <taxon>Akkermansia</taxon>
    </lineage>
</organism>